<dbReference type="Gene3D" id="1.10.472.20">
    <property type="entry name" value="Nitrile hydratase, beta subunit"/>
    <property type="match status" value="1"/>
</dbReference>
<dbReference type="InterPro" id="IPR049054">
    <property type="entry name" value="CN_hydtase_beta-like_N"/>
</dbReference>
<evidence type="ECO:0000313" key="3">
    <source>
        <dbReference type="EMBL" id="MFC4835063.1"/>
    </source>
</evidence>
<evidence type="ECO:0000259" key="2">
    <source>
        <dbReference type="Pfam" id="PF21006"/>
    </source>
</evidence>
<reference evidence="4" key="1">
    <citation type="journal article" date="2019" name="Int. J. Syst. Evol. Microbiol.">
        <title>The Global Catalogue of Microorganisms (GCM) 10K type strain sequencing project: providing services to taxonomists for standard genome sequencing and annotation.</title>
        <authorList>
            <consortium name="The Broad Institute Genomics Platform"/>
            <consortium name="The Broad Institute Genome Sequencing Center for Infectious Disease"/>
            <person name="Wu L."/>
            <person name="Ma J."/>
        </authorList>
    </citation>
    <scope>NUCLEOTIDE SEQUENCE [LARGE SCALE GENOMIC DNA]</scope>
    <source>
        <strain evidence="4">CCUG 50347</strain>
    </source>
</reference>
<dbReference type="RefSeq" id="WP_274187417.1">
    <property type="nucleotide sequence ID" value="NZ_BAABHN010000045.1"/>
</dbReference>
<dbReference type="NCBIfam" id="TIGR03889">
    <property type="entry name" value="nitrile_acc"/>
    <property type="match status" value="1"/>
</dbReference>
<evidence type="ECO:0000313" key="4">
    <source>
        <dbReference type="Proteomes" id="UP001595909"/>
    </source>
</evidence>
<name>A0ABV9RP64_9PSEU</name>
<dbReference type="InterPro" id="IPR023808">
    <property type="entry name" value="Nitrile_Hydratase_acc_put"/>
</dbReference>
<comment type="caution">
    <text evidence="3">The sequence shown here is derived from an EMBL/GenBank/DDBJ whole genome shotgun (WGS) entry which is preliminary data.</text>
</comment>
<dbReference type="InterPro" id="IPR008990">
    <property type="entry name" value="Elect_transpt_acc-like_dom_sf"/>
</dbReference>
<feature type="region of interest" description="Disordered" evidence="1">
    <location>
        <begin position="119"/>
        <end position="139"/>
    </location>
</feature>
<dbReference type="Proteomes" id="UP001595909">
    <property type="component" value="Unassembled WGS sequence"/>
</dbReference>
<sequence>MTAPEREGTEVGDARRRVQTLVAGLPGGEEQASFREPWELRAFALAVAAYHAGQYEWSEFQLSLIESIRRWEDDGANASDEPWSYYEHWLTALETVLAGSGLLSEADLDDRTRAVLATPKNANHHEAHREPVAVDPASR</sequence>
<feature type="domain" description="Nitrile hydratase beta subunit-like N-terminal" evidence="2">
    <location>
        <begin position="29"/>
        <end position="125"/>
    </location>
</feature>
<evidence type="ECO:0000256" key="1">
    <source>
        <dbReference type="SAM" id="MobiDB-lite"/>
    </source>
</evidence>
<proteinExistence type="predicted"/>
<protein>
    <submittedName>
        <fullName evidence="3">Nitrile hydratase accessory protein</fullName>
    </submittedName>
</protein>
<gene>
    <name evidence="3" type="ORF">ACFPEL_21825</name>
</gene>
<accession>A0ABV9RP64</accession>
<dbReference type="Pfam" id="PF21006">
    <property type="entry name" value="NHase_beta_N"/>
    <property type="match status" value="1"/>
</dbReference>
<dbReference type="InterPro" id="IPR042262">
    <property type="entry name" value="CN_hydtase_beta_C"/>
</dbReference>
<dbReference type="EMBL" id="JBHSIM010000045">
    <property type="protein sequence ID" value="MFC4835063.1"/>
    <property type="molecule type" value="Genomic_DNA"/>
</dbReference>
<dbReference type="SUPFAM" id="SSF50090">
    <property type="entry name" value="Electron transport accessory proteins"/>
    <property type="match status" value="1"/>
</dbReference>
<feature type="compositionally biased region" description="Basic and acidic residues" evidence="1">
    <location>
        <begin position="123"/>
        <end position="139"/>
    </location>
</feature>
<organism evidence="3 4">
    <name type="scientific">Actinomycetospora chibensis</name>
    <dbReference type="NCBI Taxonomy" id="663606"/>
    <lineage>
        <taxon>Bacteria</taxon>
        <taxon>Bacillati</taxon>
        <taxon>Actinomycetota</taxon>
        <taxon>Actinomycetes</taxon>
        <taxon>Pseudonocardiales</taxon>
        <taxon>Pseudonocardiaceae</taxon>
        <taxon>Actinomycetospora</taxon>
    </lineage>
</organism>
<keyword evidence="4" id="KW-1185">Reference proteome</keyword>